<protein>
    <submittedName>
        <fullName evidence="1">Uncharacterized protein</fullName>
    </submittedName>
</protein>
<organism evidence="1 2">
    <name type="scientific">Alteromonas sediminis</name>
    <dbReference type="NCBI Taxonomy" id="2259342"/>
    <lineage>
        <taxon>Bacteria</taxon>
        <taxon>Pseudomonadati</taxon>
        <taxon>Pseudomonadota</taxon>
        <taxon>Gammaproteobacteria</taxon>
        <taxon>Alteromonadales</taxon>
        <taxon>Alteromonadaceae</taxon>
        <taxon>Alteromonas/Salinimonas group</taxon>
        <taxon>Alteromonas</taxon>
    </lineage>
</organism>
<dbReference type="EMBL" id="RPOK01000004">
    <property type="protein sequence ID" value="RPJ66077.1"/>
    <property type="molecule type" value="Genomic_DNA"/>
</dbReference>
<dbReference type="Proteomes" id="UP000275281">
    <property type="component" value="Unassembled WGS sequence"/>
</dbReference>
<gene>
    <name evidence="1" type="ORF">DRW07_14855</name>
</gene>
<sequence>MLKNLRSVPYEGHSRIEESGLEFEGKLDFKPHSIEYLFLGAKLTQYVDASSQNINPEWKKIASGS</sequence>
<evidence type="ECO:0000313" key="2">
    <source>
        <dbReference type="Proteomes" id="UP000275281"/>
    </source>
</evidence>
<dbReference type="AlphaFoldDB" id="A0A3N5XY52"/>
<dbReference type="OrthoDB" id="9930214at2"/>
<keyword evidence="2" id="KW-1185">Reference proteome</keyword>
<accession>A0A3N5XY52</accession>
<reference evidence="1 2" key="1">
    <citation type="submission" date="2018-11" db="EMBL/GenBank/DDBJ databases">
        <authorList>
            <person name="Ye M.-Q."/>
            <person name="Du Z.-J."/>
        </authorList>
    </citation>
    <scope>NUCLEOTIDE SEQUENCE [LARGE SCALE GENOMIC DNA]</scope>
    <source>
        <strain evidence="1 2">U0105</strain>
    </source>
</reference>
<dbReference type="RefSeq" id="WP_124028707.1">
    <property type="nucleotide sequence ID" value="NZ_JBHRSN010000007.1"/>
</dbReference>
<name>A0A3N5XY52_9ALTE</name>
<comment type="caution">
    <text evidence="1">The sequence shown here is derived from an EMBL/GenBank/DDBJ whole genome shotgun (WGS) entry which is preliminary data.</text>
</comment>
<evidence type="ECO:0000313" key="1">
    <source>
        <dbReference type="EMBL" id="RPJ66077.1"/>
    </source>
</evidence>
<proteinExistence type="predicted"/>